<accession>A0A066YHI1</accession>
<dbReference type="eggNOG" id="COG2226">
    <property type="taxonomic scope" value="Bacteria"/>
</dbReference>
<gene>
    <name evidence="1" type="ORF">KCH_76410</name>
</gene>
<evidence type="ECO:0000313" key="2">
    <source>
        <dbReference type="Proteomes" id="UP000027178"/>
    </source>
</evidence>
<comment type="caution">
    <text evidence="1">The sequence shown here is derived from an EMBL/GenBank/DDBJ whole genome shotgun (WGS) entry which is preliminary data.</text>
</comment>
<dbReference type="InterPro" id="IPR029063">
    <property type="entry name" value="SAM-dependent_MTases_sf"/>
</dbReference>
<dbReference type="GO" id="GO:0008168">
    <property type="term" value="F:methyltransferase activity"/>
    <property type="evidence" value="ECO:0007669"/>
    <property type="project" value="UniProtKB-KW"/>
</dbReference>
<dbReference type="Proteomes" id="UP000027178">
    <property type="component" value="Unassembled WGS sequence"/>
</dbReference>
<dbReference type="HOGENOM" id="CLU_1924763_0_0_11"/>
<evidence type="ECO:0000313" key="1">
    <source>
        <dbReference type="EMBL" id="KDN80592.1"/>
    </source>
</evidence>
<dbReference type="AlphaFoldDB" id="A0A066YHI1"/>
<dbReference type="GO" id="GO:0032259">
    <property type="term" value="P:methylation"/>
    <property type="evidence" value="ECO:0007669"/>
    <property type="project" value="UniProtKB-KW"/>
</dbReference>
<protein>
    <submittedName>
        <fullName evidence="1">Methylase</fullName>
    </submittedName>
</protein>
<keyword evidence="1" id="KW-0489">Methyltransferase</keyword>
<keyword evidence="1" id="KW-0808">Transferase</keyword>
<proteinExistence type="predicted"/>
<dbReference type="SUPFAM" id="SSF53335">
    <property type="entry name" value="S-adenosyl-L-methionine-dependent methyltransferases"/>
    <property type="match status" value="1"/>
</dbReference>
<dbReference type="PATRIC" id="fig|1348663.4.peg.7386"/>
<organism evidence="1 2">
    <name type="scientific">Kitasatospora cheerisanensis KCTC 2395</name>
    <dbReference type="NCBI Taxonomy" id="1348663"/>
    <lineage>
        <taxon>Bacteria</taxon>
        <taxon>Bacillati</taxon>
        <taxon>Actinomycetota</taxon>
        <taxon>Actinomycetes</taxon>
        <taxon>Kitasatosporales</taxon>
        <taxon>Streptomycetaceae</taxon>
        <taxon>Kitasatospora</taxon>
    </lineage>
</organism>
<keyword evidence="2" id="KW-1185">Reference proteome</keyword>
<dbReference type="EMBL" id="JNBY01000169">
    <property type="protein sequence ID" value="KDN80592.1"/>
    <property type="molecule type" value="Genomic_DNA"/>
</dbReference>
<reference evidence="1 2" key="1">
    <citation type="submission" date="2014-05" db="EMBL/GenBank/DDBJ databases">
        <title>Draft Genome Sequence of Kitasatospora cheerisanensis KCTC 2395.</title>
        <authorList>
            <person name="Nam D.H."/>
        </authorList>
    </citation>
    <scope>NUCLEOTIDE SEQUENCE [LARGE SCALE GENOMIC DNA]</scope>
    <source>
        <strain evidence="1 2">KCTC 2395</strain>
    </source>
</reference>
<sequence>MHADAVDHLAEHPGSYDVFHSAFGSPDFTDPRWLLPAAVRALRPGGLLAASAPGHYPGGAPAGVDVQHAETPARTPAGDAATMRRWVLQETVWTKLLDEAGFTRISIDRFPPAVPGARAADTPLLRARRPS</sequence>
<name>A0A066YHI1_9ACTN</name>
<dbReference type="Gene3D" id="3.40.50.150">
    <property type="entry name" value="Vaccinia Virus protein VP39"/>
    <property type="match status" value="1"/>
</dbReference>